<dbReference type="Gene3D" id="3.40.50.2000">
    <property type="entry name" value="Glycogen Phosphorylase B"/>
    <property type="match status" value="2"/>
</dbReference>
<protein>
    <submittedName>
        <fullName evidence="2">Glycosyltransferase</fullName>
        <ecNumber evidence="2">2.4.-.-</ecNumber>
    </submittedName>
</protein>
<dbReference type="InterPro" id="IPR001296">
    <property type="entry name" value="Glyco_trans_1"/>
</dbReference>
<proteinExistence type="predicted"/>
<keyword evidence="2" id="KW-0808">Transferase</keyword>
<name>A0ABS5Z8J1_9GAMM</name>
<dbReference type="EC" id="2.4.-.-" evidence="2"/>
<evidence type="ECO:0000313" key="3">
    <source>
        <dbReference type="Proteomes" id="UP000690515"/>
    </source>
</evidence>
<dbReference type="Proteomes" id="UP000690515">
    <property type="component" value="Unassembled WGS sequence"/>
</dbReference>
<dbReference type="PANTHER" id="PTHR12526">
    <property type="entry name" value="GLYCOSYLTRANSFERASE"/>
    <property type="match status" value="1"/>
</dbReference>
<feature type="domain" description="Glycosyl transferase family 1" evidence="1">
    <location>
        <begin position="226"/>
        <end position="379"/>
    </location>
</feature>
<dbReference type="RefSeq" id="WP_215818533.1">
    <property type="nucleotide sequence ID" value="NZ_JAGSOY010000006.1"/>
</dbReference>
<dbReference type="Pfam" id="PF00534">
    <property type="entry name" value="Glycos_transf_1"/>
    <property type="match status" value="1"/>
</dbReference>
<dbReference type="SUPFAM" id="SSF53756">
    <property type="entry name" value="UDP-Glycosyltransferase/glycogen phosphorylase"/>
    <property type="match status" value="1"/>
</dbReference>
<comment type="caution">
    <text evidence="2">The sequence shown here is derived from an EMBL/GenBank/DDBJ whole genome shotgun (WGS) entry which is preliminary data.</text>
</comment>
<sequence>MKVIHISYVDDGEGAAIAATRICEALIENNIDSKIIVKRKISGKPFIIKNAKSLMRNVISWGLLGVDMLISRLVSKDRSTYFSIPLFSSFDLNNEVRNADIIHLHWVNRGYLNLIDLYKLSKLKKPIVITQHDNWYFTGGCHMIGSCVGFKTGCKSCPRSRVKVLVRLMASLKKYIFTKDKLYFFAAISEQMFKLAKESYILCNVQNTQIPNCVNIDIFKPLNKKFCREVLRLDSNKKIILFLISGDPRKGMDYVRQLICDPDCIKNDYLFLGYGSEVLPKSFHGYQNVEVVGRFRDSHSLAILYNSVDVLVSPALEEPFGLTHIEAMACGTPTIGFNHTGTASIIRHNQTGYLAEFGNIEDLKRGITAVFNNQNIMSQASRDTALHCFSYKKVGASLINLYKISKKTIEKKNDN</sequence>
<evidence type="ECO:0000259" key="1">
    <source>
        <dbReference type="Pfam" id="PF00534"/>
    </source>
</evidence>
<keyword evidence="2" id="KW-0328">Glycosyltransferase</keyword>
<gene>
    <name evidence="2" type="ORF">KCG35_04845</name>
</gene>
<organism evidence="2 3">
    <name type="scientific">Zooshikella harenae</name>
    <dbReference type="NCBI Taxonomy" id="2827238"/>
    <lineage>
        <taxon>Bacteria</taxon>
        <taxon>Pseudomonadati</taxon>
        <taxon>Pseudomonadota</taxon>
        <taxon>Gammaproteobacteria</taxon>
        <taxon>Oceanospirillales</taxon>
        <taxon>Zooshikellaceae</taxon>
        <taxon>Zooshikella</taxon>
    </lineage>
</organism>
<accession>A0ABS5Z8J1</accession>
<dbReference type="EMBL" id="JAGSOY010000006">
    <property type="protein sequence ID" value="MBU2710376.1"/>
    <property type="molecule type" value="Genomic_DNA"/>
</dbReference>
<reference evidence="2 3" key="1">
    <citation type="submission" date="2021-04" db="EMBL/GenBank/DDBJ databases">
        <authorList>
            <person name="Pira H."/>
            <person name="Risdian C."/>
            <person name="Wink J."/>
        </authorList>
    </citation>
    <scope>NUCLEOTIDE SEQUENCE [LARGE SCALE GENOMIC DNA]</scope>
    <source>
        <strain evidence="2 3">WH53</strain>
    </source>
</reference>
<evidence type="ECO:0000313" key="2">
    <source>
        <dbReference type="EMBL" id="MBU2710376.1"/>
    </source>
</evidence>
<dbReference type="PANTHER" id="PTHR12526:SF637">
    <property type="entry name" value="GLYCOSYLTRANSFERASE EPSF-RELATED"/>
    <property type="match status" value="1"/>
</dbReference>
<keyword evidence="3" id="KW-1185">Reference proteome</keyword>
<dbReference type="GO" id="GO:0016757">
    <property type="term" value="F:glycosyltransferase activity"/>
    <property type="evidence" value="ECO:0007669"/>
    <property type="project" value="UniProtKB-KW"/>
</dbReference>